<evidence type="ECO:0000313" key="3">
    <source>
        <dbReference type="Proteomes" id="UP000886865"/>
    </source>
</evidence>
<feature type="signal peptide" evidence="1">
    <location>
        <begin position="1"/>
        <end position="19"/>
    </location>
</feature>
<sequence>MKRILTLFTLILFSLSANANESMLSSCNKNYSVSADNLYLLTLSALNSTGQYDIIEMQSKSGYIMFKTLNKNYIVTVSKEGTNSSSIKILPANSDFTSGTGIQKAIFDTIDLNIKNIPQKVL</sequence>
<proteinExistence type="predicted"/>
<gene>
    <name evidence="2" type="ORF">IAA86_08265</name>
</gene>
<accession>A0A9D1FJJ7</accession>
<reference evidence="2" key="2">
    <citation type="journal article" date="2021" name="PeerJ">
        <title>Extensive microbial diversity within the chicken gut microbiome revealed by metagenomics and culture.</title>
        <authorList>
            <person name="Gilroy R."/>
            <person name="Ravi A."/>
            <person name="Getino M."/>
            <person name="Pursley I."/>
            <person name="Horton D.L."/>
            <person name="Alikhan N.F."/>
            <person name="Baker D."/>
            <person name="Gharbi K."/>
            <person name="Hall N."/>
            <person name="Watson M."/>
            <person name="Adriaenssens E.M."/>
            <person name="Foster-Nyarko E."/>
            <person name="Jarju S."/>
            <person name="Secka A."/>
            <person name="Antonio M."/>
            <person name="Oren A."/>
            <person name="Chaudhuri R.R."/>
            <person name="La Ragione R."/>
            <person name="Hildebrand F."/>
            <person name="Pallen M.J."/>
        </authorList>
    </citation>
    <scope>NUCLEOTIDE SEQUENCE</scope>
    <source>
        <strain evidence="2">CHK152-2871</strain>
    </source>
</reference>
<protein>
    <submittedName>
        <fullName evidence="2">Uncharacterized protein</fullName>
    </submittedName>
</protein>
<evidence type="ECO:0000256" key="1">
    <source>
        <dbReference type="SAM" id="SignalP"/>
    </source>
</evidence>
<dbReference type="AlphaFoldDB" id="A0A9D1FJJ7"/>
<reference evidence="2" key="1">
    <citation type="submission" date="2020-10" db="EMBL/GenBank/DDBJ databases">
        <authorList>
            <person name="Gilroy R."/>
        </authorList>
    </citation>
    <scope>NUCLEOTIDE SEQUENCE</scope>
    <source>
        <strain evidence="2">CHK152-2871</strain>
    </source>
</reference>
<name>A0A9D1FJJ7_9BACT</name>
<keyword evidence="1" id="KW-0732">Signal</keyword>
<comment type="caution">
    <text evidence="2">The sequence shown here is derived from an EMBL/GenBank/DDBJ whole genome shotgun (WGS) entry which is preliminary data.</text>
</comment>
<organism evidence="2 3">
    <name type="scientific">Candidatus Galligastranaerophilus intestinavium</name>
    <dbReference type="NCBI Taxonomy" id="2840836"/>
    <lineage>
        <taxon>Bacteria</taxon>
        <taxon>Candidatus Galligastranaerophilus</taxon>
    </lineage>
</organism>
<dbReference type="EMBL" id="DVJQ01000071">
    <property type="protein sequence ID" value="HIS74996.1"/>
    <property type="molecule type" value="Genomic_DNA"/>
</dbReference>
<feature type="chain" id="PRO_5039458570" evidence="1">
    <location>
        <begin position="20"/>
        <end position="122"/>
    </location>
</feature>
<dbReference type="Proteomes" id="UP000886865">
    <property type="component" value="Unassembled WGS sequence"/>
</dbReference>
<evidence type="ECO:0000313" key="2">
    <source>
        <dbReference type="EMBL" id="HIS74996.1"/>
    </source>
</evidence>